<dbReference type="Gene3D" id="3.40.50.720">
    <property type="entry name" value="NAD(P)-binding Rossmann-like Domain"/>
    <property type="match status" value="1"/>
</dbReference>
<dbReference type="InterPro" id="IPR001509">
    <property type="entry name" value="Epimerase_deHydtase"/>
</dbReference>
<comment type="similarity">
    <text evidence="1">Belongs to the NAD(P)-dependent epimerase/dehydratase family.</text>
</comment>
<dbReference type="Pfam" id="PF01370">
    <property type="entry name" value="Epimerase"/>
    <property type="match status" value="1"/>
</dbReference>
<name>A0A6M3J317_9ZZZZ</name>
<dbReference type="AlphaFoldDB" id="A0A6M3J317"/>
<dbReference type="SUPFAM" id="SSF51735">
    <property type="entry name" value="NAD(P)-binding Rossmann-fold domains"/>
    <property type="match status" value="1"/>
</dbReference>
<evidence type="ECO:0000313" key="3">
    <source>
        <dbReference type="EMBL" id="QJA63531.1"/>
    </source>
</evidence>
<proteinExistence type="inferred from homology"/>
<reference evidence="3" key="1">
    <citation type="submission" date="2020-03" db="EMBL/GenBank/DDBJ databases">
        <title>The deep terrestrial virosphere.</title>
        <authorList>
            <person name="Holmfeldt K."/>
            <person name="Nilsson E."/>
            <person name="Simone D."/>
            <person name="Lopez-Fernandez M."/>
            <person name="Wu X."/>
            <person name="de Brujin I."/>
            <person name="Lundin D."/>
            <person name="Andersson A."/>
            <person name="Bertilsson S."/>
            <person name="Dopson M."/>
        </authorList>
    </citation>
    <scope>NUCLEOTIDE SEQUENCE</scope>
    <source>
        <strain evidence="3">MM415B00619</strain>
    </source>
</reference>
<evidence type="ECO:0000259" key="2">
    <source>
        <dbReference type="Pfam" id="PF01370"/>
    </source>
</evidence>
<organism evidence="3">
    <name type="scientific">viral metagenome</name>
    <dbReference type="NCBI Taxonomy" id="1070528"/>
    <lineage>
        <taxon>unclassified sequences</taxon>
        <taxon>metagenomes</taxon>
        <taxon>organismal metagenomes</taxon>
    </lineage>
</organism>
<dbReference type="PANTHER" id="PTHR43000">
    <property type="entry name" value="DTDP-D-GLUCOSE 4,6-DEHYDRATASE-RELATED"/>
    <property type="match status" value="1"/>
</dbReference>
<sequence>MRYLIGKGFIGSNLSKKLDVIHIPHDNIKSTRLKAFDYFYFCSSYGNMATHDDEDQMYKANVEDLMTVLKKIRGMKFKSFVFLSTSSVMLKTQTTYSRFKRVAEEILLAYMERHDVPICIIRPFTIYGPNEQPEHLIPTILRSCFKGEQMNFVSEPVHDYLFIDDLTNGIISLSEHRTRGIFQLGTGHASSNQEVLLLIEEISGKKANINKVNSLRAYDNTDWVSNNYKARGYGWLPKYTLRQGLEKVVEDYIKNPKKYENSLI</sequence>
<dbReference type="CDD" id="cd08946">
    <property type="entry name" value="SDR_e"/>
    <property type="match status" value="1"/>
</dbReference>
<dbReference type="EMBL" id="MT141499">
    <property type="protein sequence ID" value="QJA63531.1"/>
    <property type="molecule type" value="Genomic_DNA"/>
</dbReference>
<protein>
    <submittedName>
        <fullName evidence="3">Putative NADH dehydrogenase</fullName>
    </submittedName>
</protein>
<gene>
    <name evidence="3" type="ORF">MM415B00619_0010</name>
</gene>
<dbReference type="InterPro" id="IPR036291">
    <property type="entry name" value="NAD(P)-bd_dom_sf"/>
</dbReference>
<accession>A0A6M3J317</accession>
<evidence type="ECO:0000256" key="1">
    <source>
        <dbReference type="ARBA" id="ARBA00007637"/>
    </source>
</evidence>
<feature type="domain" description="NAD-dependent epimerase/dehydratase" evidence="2">
    <location>
        <begin position="46"/>
        <end position="184"/>
    </location>
</feature>